<accession>A0A8X6P4U9</accession>
<evidence type="ECO:0000256" key="2">
    <source>
        <dbReference type="ARBA" id="ARBA00023002"/>
    </source>
</evidence>
<gene>
    <name evidence="7" type="primary">ALDH3A2</name>
    <name evidence="7" type="ORF">NPIL_151941</name>
</gene>
<dbReference type="SUPFAM" id="SSF53720">
    <property type="entry name" value="ALDH-like"/>
    <property type="match status" value="1"/>
</dbReference>
<dbReference type="FunFam" id="3.40.309.10:FF:000003">
    <property type="entry name" value="Aldehyde dehydrogenase"/>
    <property type="match status" value="1"/>
</dbReference>
<dbReference type="InterPro" id="IPR012394">
    <property type="entry name" value="Aldehyde_DH_NAD(P)"/>
</dbReference>
<dbReference type="InterPro" id="IPR016162">
    <property type="entry name" value="Ald_DH_N"/>
</dbReference>
<feature type="transmembrane region" description="Helical" evidence="5">
    <location>
        <begin position="351"/>
        <end position="368"/>
    </location>
</feature>
<name>A0A8X6P4U9_NEPPI</name>
<feature type="domain" description="Aldehyde dehydrogenase" evidence="6">
    <location>
        <begin position="12"/>
        <end position="138"/>
    </location>
</feature>
<dbReference type="GO" id="GO:0005737">
    <property type="term" value="C:cytoplasm"/>
    <property type="evidence" value="ECO:0007669"/>
    <property type="project" value="TreeGrafter"/>
</dbReference>
<dbReference type="Gene3D" id="3.40.309.10">
    <property type="entry name" value="Aldehyde Dehydrogenase, Chain A, domain 2"/>
    <property type="match status" value="1"/>
</dbReference>
<dbReference type="OrthoDB" id="440325at2759"/>
<protein>
    <submittedName>
        <fullName evidence="7">Aldehyde dehydrogenase family 3 member A2</fullName>
    </submittedName>
</protein>
<feature type="non-terminal residue" evidence="7">
    <location>
        <position position="384"/>
    </location>
</feature>
<keyword evidence="5" id="KW-1133">Transmembrane helix</keyword>
<evidence type="ECO:0000313" key="7">
    <source>
        <dbReference type="EMBL" id="GFT50407.1"/>
    </source>
</evidence>
<dbReference type="InterPro" id="IPR016163">
    <property type="entry name" value="Ald_DH_C"/>
</dbReference>
<evidence type="ECO:0000259" key="6">
    <source>
        <dbReference type="Pfam" id="PF00171"/>
    </source>
</evidence>
<dbReference type="EMBL" id="BMAW01016703">
    <property type="protein sequence ID" value="GFT50407.1"/>
    <property type="molecule type" value="Genomic_DNA"/>
</dbReference>
<evidence type="ECO:0000256" key="1">
    <source>
        <dbReference type="ARBA" id="ARBA00009986"/>
    </source>
</evidence>
<evidence type="ECO:0000256" key="3">
    <source>
        <dbReference type="PROSITE-ProRule" id="PRU10007"/>
    </source>
</evidence>
<dbReference type="PANTHER" id="PTHR43570">
    <property type="entry name" value="ALDEHYDE DEHYDROGENASE"/>
    <property type="match status" value="1"/>
</dbReference>
<dbReference type="GO" id="GO:0004029">
    <property type="term" value="F:aldehyde dehydrogenase (NAD+) activity"/>
    <property type="evidence" value="ECO:0007669"/>
    <property type="project" value="TreeGrafter"/>
</dbReference>
<proteinExistence type="inferred from homology"/>
<dbReference type="Proteomes" id="UP000887013">
    <property type="component" value="Unassembled WGS sequence"/>
</dbReference>
<evidence type="ECO:0000256" key="4">
    <source>
        <dbReference type="RuleBase" id="RU003345"/>
    </source>
</evidence>
<reference evidence="7" key="1">
    <citation type="submission" date="2020-08" db="EMBL/GenBank/DDBJ databases">
        <title>Multicomponent nature underlies the extraordinary mechanical properties of spider dragline silk.</title>
        <authorList>
            <person name="Kono N."/>
            <person name="Nakamura H."/>
            <person name="Mori M."/>
            <person name="Yoshida Y."/>
            <person name="Ohtoshi R."/>
            <person name="Malay A.D."/>
            <person name="Moran D.A.P."/>
            <person name="Tomita M."/>
            <person name="Numata K."/>
            <person name="Arakawa K."/>
        </authorList>
    </citation>
    <scope>NUCLEOTIDE SEQUENCE</scope>
</reference>
<keyword evidence="2 4" id="KW-0560">Oxidoreductase</keyword>
<dbReference type="InterPro" id="IPR015590">
    <property type="entry name" value="Aldehyde_DH_dom"/>
</dbReference>
<keyword evidence="8" id="KW-1185">Reference proteome</keyword>
<comment type="similarity">
    <text evidence="1 4">Belongs to the aldehyde dehydrogenase family.</text>
</comment>
<comment type="caution">
    <text evidence="7">The sequence shown here is derived from an EMBL/GenBank/DDBJ whole genome shotgun (WGS) entry which is preliminary data.</text>
</comment>
<sequence>VETNIILLLDKAYILPQPFGVVLIIGAWNYPFLLISAPLLGAIAAGNCVVIKPSEKAPETAKVLKKLIPQYLHKDCFHVVTGGIPETSDLLKERFDYIFYTGSPGVGQKIREASNKYLTPVTLELGGKSPVYIDDETEARFIEIAKKTLLEFFGDDPETSPHLARVVNDDHFQRIVKFLNSGKIAVGGDYDAKERYIAPTILIDVKETDSVMQEEIFGPVLPIITVHSPEEAIELINKREKPLTLYLFTTNNSILKMFEKSTSSGSMCVNDTMVHLSVDTLPFGGVGMSGMGKYQGKFSFDTFSHKRSILVRSLNVFGEYLGKARYPPYSDTKTKILKAFLVKRPNFIPPFLPQILIFLLGMATAFILKEVLKLSSNGSHPKTL</sequence>
<dbReference type="InterPro" id="IPR029510">
    <property type="entry name" value="Ald_DH_CS_GLU"/>
</dbReference>
<keyword evidence="5" id="KW-0472">Membrane</keyword>
<dbReference type="PROSITE" id="PS00687">
    <property type="entry name" value="ALDEHYDE_DEHYDR_GLU"/>
    <property type="match status" value="1"/>
</dbReference>
<keyword evidence="5" id="KW-0812">Transmembrane</keyword>
<dbReference type="PANTHER" id="PTHR43570:SF16">
    <property type="entry name" value="ALDEHYDE DEHYDROGENASE TYPE III, ISOFORM Q"/>
    <property type="match status" value="1"/>
</dbReference>
<evidence type="ECO:0000313" key="8">
    <source>
        <dbReference type="Proteomes" id="UP000887013"/>
    </source>
</evidence>
<dbReference type="AlphaFoldDB" id="A0A8X6P4U9"/>
<dbReference type="Pfam" id="PF00171">
    <property type="entry name" value="Aldedh"/>
    <property type="match status" value="1"/>
</dbReference>
<dbReference type="GO" id="GO:0006081">
    <property type="term" value="P:aldehyde metabolic process"/>
    <property type="evidence" value="ECO:0007669"/>
    <property type="project" value="InterPro"/>
</dbReference>
<dbReference type="Gene3D" id="3.40.605.10">
    <property type="entry name" value="Aldehyde Dehydrogenase, Chain A, domain 1"/>
    <property type="match status" value="2"/>
</dbReference>
<dbReference type="InterPro" id="IPR016161">
    <property type="entry name" value="Ald_DH/histidinol_DH"/>
</dbReference>
<organism evidence="7 8">
    <name type="scientific">Nephila pilipes</name>
    <name type="common">Giant wood spider</name>
    <name type="synonym">Nephila maculata</name>
    <dbReference type="NCBI Taxonomy" id="299642"/>
    <lineage>
        <taxon>Eukaryota</taxon>
        <taxon>Metazoa</taxon>
        <taxon>Ecdysozoa</taxon>
        <taxon>Arthropoda</taxon>
        <taxon>Chelicerata</taxon>
        <taxon>Arachnida</taxon>
        <taxon>Araneae</taxon>
        <taxon>Araneomorphae</taxon>
        <taxon>Entelegynae</taxon>
        <taxon>Araneoidea</taxon>
        <taxon>Nephilidae</taxon>
        <taxon>Nephila</taxon>
    </lineage>
</organism>
<evidence type="ECO:0000256" key="5">
    <source>
        <dbReference type="SAM" id="Phobius"/>
    </source>
</evidence>
<feature type="active site" evidence="3">
    <location>
        <position position="124"/>
    </location>
</feature>